<dbReference type="GO" id="GO:0034028">
    <property type="term" value="F:5-(carboxyamino)imidazole ribonucleotide synthase activity"/>
    <property type="evidence" value="ECO:0007669"/>
    <property type="project" value="UniProtKB-UniRule"/>
</dbReference>
<keyword evidence="2 6" id="KW-0658">Purine biosynthesis</keyword>
<comment type="similarity">
    <text evidence="6 7">Belongs to the PurK/PurT family.</text>
</comment>
<dbReference type="InterPro" id="IPR013815">
    <property type="entry name" value="ATP_grasp_subdomain_1"/>
</dbReference>
<dbReference type="Gene3D" id="3.30.1490.20">
    <property type="entry name" value="ATP-grasp fold, A domain"/>
    <property type="match status" value="1"/>
</dbReference>
<dbReference type="OrthoDB" id="9804625at2"/>
<dbReference type="Pfam" id="PF17769">
    <property type="entry name" value="PurK_C"/>
    <property type="match status" value="1"/>
</dbReference>
<evidence type="ECO:0000256" key="7">
    <source>
        <dbReference type="RuleBase" id="RU361200"/>
    </source>
</evidence>
<dbReference type="InterPro" id="IPR005875">
    <property type="entry name" value="PurK"/>
</dbReference>
<accession>A0A419SUY4</accession>
<dbReference type="GO" id="GO:0006189">
    <property type="term" value="P:'de novo' IMP biosynthetic process"/>
    <property type="evidence" value="ECO:0007669"/>
    <property type="project" value="UniProtKB-UniRule"/>
</dbReference>
<keyword evidence="6 7" id="KW-0436">Ligase</keyword>
<dbReference type="Gene3D" id="3.30.470.20">
    <property type="entry name" value="ATP-grasp fold, B domain"/>
    <property type="match status" value="1"/>
</dbReference>
<reference evidence="9 10" key="1">
    <citation type="submission" date="2016-08" db="EMBL/GenBank/DDBJ databases">
        <title>Novel Firmicutes and Novel Genomes.</title>
        <authorList>
            <person name="Poppleton D.I."/>
            <person name="Gribaldo S."/>
        </authorList>
    </citation>
    <scope>NUCLEOTIDE SEQUENCE [LARGE SCALE GENOMIC DNA]</scope>
    <source>
        <strain evidence="9 10">CTT3</strain>
    </source>
</reference>
<dbReference type="NCBIfam" id="TIGR01161">
    <property type="entry name" value="purK"/>
    <property type="match status" value="1"/>
</dbReference>
<dbReference type="Pfam" id="PF22660">
    <property type="entry name" value="RS_preATP-grasp-like"/>
    <property type="match status" value="1"/>
</dbReference>
<comment type="subunit">
    <text evidence="6 7">Homodimer.</text>
</comment>
<keyword evidence="5" id="KW-0456">Lyase</keyword>
<evidence type="ECO:0000256" key="5">
    <source>
        <dbReference type="ARBA" id="ARBA00023239"/>
    </source>
</evidence>
<evidence type="ECO:0000256" key="4">
    <source>
        <dbReference type="ARBA" id="ARBA00022840"/>
    </source>
</evidence>
<dbReference type="NCBIfam" id="NF004679">
    <property type="entry name" value="PRK06019.1-5"/>
    <property type="match status" value="1"/>
</dbReference>
<evidence type="ECO:0000256" key="2">
    <source>
        <dbReference type="ARBA" id="ARBA00022755"/>
    </source>
</evidence>
<dbReference type="HAMAP" id="MF_01928">
    <property type="entry name" value="PurK"/>
    <property type="match status" value="1"/>
</dbReference>
<dbReference type="PROSITE" id="PS50975">
    <property type="entry name" value="ATP_GRASP"/>
    <property type="match status" value="1"/>
</dbReference>
<keyword evidence="4 6" id="KW-0067">ATP-binding</keyword>
<dbReference type="GO" id="GO:0005829">
    <property type="term" value="C:cytosol"/>
    <property type="evidence" value="ECO:0007669"/>
    <property type="project" value="TreeGrafter"/>
</dbReference>
<dbReference type="SUPFAM" id="SSF52440">
    <property type="entry name" value="PreATP-grasp domain"/>
    <property type="match status" value="1"/>
</dbReference>
<comment type="function">
    <text evidence="7">Catalyzes the ATP-dependent conversion of 5-aminoimidazole ribonucleotide (AIR) and HCO(3)- to N5-carboxyaminoimidazole ribonucleotide (N5-CAIR).</text>
</comment>
<evidence type="ECO:0000256" key="6">
    <source>
        <dbReference type="HAMAP-Rule" id="MF_01928"/>
    </source>
</evidence>
<comment type="function">
    <text evidence="6">Catalyzes the ATP-dependent conversion of 5-aminoimidazole ribonucleotide (AIR) and HCO(3)(-) to N5-carboxyaminoimidazole ribonucleotide (N5-CAIR).</text>
</comment>
<dbReference type="Proteomes" id="UP000284177">
    <property type="component" value="Unassembled WGS sequence"/>
</dbReference>
<keyword evidence="3" id="KW-0210">Decarboxylase</keyword>
<comment type="catalytic activity">
    <reaction evidence="6 7">
        <text>5-amino-1-(5-phospho-beta-D-ribosyl)imidazole + hydrogencarbonate + ATP = 5-carboxyamino-1-(5-phospho-D-ribosyl)imidazole + ADP + phosphate + 2 H(+)</text>
        <dbReference type="Rhea" id="RHEA:19317"/>
        <dbReference type="ChEBI" id="CHEBI:15378"/>
        <dbReference type="ChEBI" id="CHEBI:17544"/>
        <dbReference type="ChEBI" id="CHEBI:30616"/>
        <dbReference type="ChEBI" id="CHEBI:43474"/>
        <dbReference type="ChEBI" id="CHEBI:58730"/>
        <dbReference type="ChEBI" id="CHEBI:137981"/>
        <dbReference type="ChEBI" id="CHEBI:456216"/>
        <dbReference type="EC" id="6.3.4.18"/>
    </reaction>
</comment>
<dbReference type="InterPro" id="IPR011761">
    <property type="entry name" value="ATP-grasp"/>
</dbReference>
<proteinExistence type="inferred from homology"/>
<feature type="binding site" evidence="6">
    <location>
        <position position="142"/>
    </location>
    <ligand>
        <name>ATP</name>
        <dbReference type="ChEBI" id="CHEBI:30616"/>
    </ligand>
</feature>
<feature type="binding site" evidence="6">
    <location>
        <position position="181"/>
    </location>
    <ligand>
        <name>ATP</name>
        <dbReference type="ChEBI" id="CHEBI:30616"/>
    </ligand>
</feature>
<dbReference type="PANTHER" id="PTHR11609:SF5">
    <property type="entry name" value="PHOSPHORIBOSYLAMINOIMIDAZOLE CARBOXYLASE"/>
    <property type="match status" value="1"/>
</dbReference>
<dbReference type="GO" id="GO:0005524">
    <property type="term" value="F:ATP binding"/>
    <property type="evidence" value="ECO:0007669"/>
    <property type="project" value="UniProtKB-UniRule"/>
</dbReference>
<dbReference type="InterPro" id="IPR040686">
    <property type="entry name" value="PurK_C"/>
</dbReference>
<dbReference type="EMBL" id="MCIB01000039">
    <property type="protein sequence ID" value="RKD29039.1"/>
    <property type="molecule type" value="Genomic_DNA"/>
</dbReference>
<comment type="caution">
    <text evidence="6">Lacks conserved residue(s) required for the propagation of feature annotation.</text>
</comment>
<dbReference type="RefSeq" id="WP_120170700.1">
    <property type="nucleotide sequence ID" value="NZ_MCIB01000039.1"/>
</dbReference>
<dbReference type="PANTHER" id="PTHR11609">
    <property type="entry name" value="PURINE BIOSYNTHESIS PROTEIN 6/7, PUR6/7"/>
    <property type="match status" value="1"/>
</dbReference>
<dbReference type="InterPro" id="IPR016185">
    <property type="entry name" value="PreATP-grasp_dom_sf"/>
</dbReference>
<evidence type="ECO:0000256" key="1">
    <source>
        <dbReference type="ARBA" id="ARBA00022741"/>
    </source>
</evidence>
<sequence length="384" mass="42977">MNLNDTKVGIIGGGQLGKMLIQEAKKMDFYVCVLAPSINSPAAKIADEVIVGDLYDEEKISEIVKKCDVTTYEIEHINTDILCSLEEEGYRIYPSPKILKTINNKYVQKEFLRKNNLPTPEFEKISDLKYTASKFGFPFVQKACIGGYDGRGVEVIKTEKDFSNALECDSFAEKYVEFEKELAVIVSRGINGEVKVFPVVEMMFDHNKNICDRIIAPGRIEKDIVEKVQEIAIKCVELLDGVGVFAIEMFLTKGGRVLINEIAPRVHNSGHYTIEACVTSQFEQHIRAICNLPLGSTDLIIPAVMVNILGEEGKNGHPFYKGLEDIMKISGVNIHIYGKKIVKPFRKMGHITVVDKSVEKAFSKATQVNRILKAISLEGYKSEE</sequence>
<dbReference type="UniPathway" id="UPA00074">
    <property type="reaction ID" value="UER00942"/>
</dbReference>
<gene>
    <name evidence="6 7" type="primary">purK</name>
    <name evidence="9" type="ORF">BET03_06770</name>
</gene>
<evidence type="ECO:0000256" key="3">
    <source>
        <dbReference type="ARBA" id="ARBA00022793"/>
    </source>
</evidence>
<dbReference type="InterPro" id="IPR054350">
    <property type="entry name" value="PurT/PurK_preATP-grasp"/>
</dbReference>
<dbReference type="GO" id="GO:0046872">
    <property type="term" value="F:metal ion binding"/>
    <property type="evidence" value="ECO:0007669"/>
    <property type="project" value="InterPro"/>
</dbReference>
<name>A0A419SUY4_9FIRM</name>
<dbReference type="Pfam" id="PF02222">
    <property type="entry name" value="ATP-grasp"/>
    <property type="match status" value="1"/>
</dbReference>
<keyword evidence="10" id="KW-1185">Reference proteome</keyword>
<dbReference type="InterPro" id="IPR011054">
    <property type="entry name" value="Rudment_hybrid_motif"/>
</dbReference>
<comment type="pathway">
    <text evidence="6 7">Purine metabolism; IMP biosynthesis via de novo pathway; 5-amino-1-(5-phospho-D-ribosyl)imidazole-4-carboxylate from 5-amino-1-(5-phospho-D-ribosyl)imidazole (N5-CAIR route): step 1/2.</text>
</comment>
<dbReference type="SUPFAM" id="SSF56059">
    <property type="entry name" value="Glutathione synthetase ATP-binding domain-like"/>
    <property type="match status" value="1"/>
</dbReference>
<evidence type="ECO:0000313" key="10">
    <source>
        <dbReference type="Proteomes" id="UP000284177"/>
    </source>
</evidence>
<dbReference type="FunFam" id="3.30.470.20:FF:000037">
    <property type="entry name" value="Phosphoribosylaminoimidazole carboxylase, chloroplastic"/>
    <property type="match status" value="1"/>
</dbReference>
<protein>
    <recommendedName>
        <fullName evidence="6 7">N5-carboxyaminoimidazole ribonucleotide synthase</fullName>
        <shortName evidence="6 7">N5-CAIR synthase</shortName>
        <ecNumber evidence="6 7">6.3.4.18</ecNumber>
    </recommendedName>
    <alternativeName>
        <fullName evidence="6 7">5-(carboxyamino)imidazole ribonucleotide synthetase</fullName>
    </alternativeName>
</protein>
<evidence type="ECO:0000259" key="8">
    <source>
        <dbReference type="PROSITE" id="PS50975"/>
    </source>
</evidence>
<dbReference type="Gene3D" id="3.40.50.20">
    <property type="match status" value="1"/>
</dbReference>
<evidence type="ECO:0000313" key="9">
    <source>
        <dbReference type="EMBL" id="RKD29039.1"/>
    </source>
</evidence>
<feature type="binding site" evidence="6">
    <location>
        <begin position="173"/>
        <end position="176"/>
    </location>
    <ligand>
        <name>ATP</name>
        <dbReference type="ChEBI" id="CHEBI:30616"/>
    </ligand>
</feature>
<dbReference type="AlphaFoldDB" id="A0A419SUY4"/>
<organism evidence="9 10">
    <name type="scientific">Thermohalobacter berrensis</name>
    <dbReference type="NCBI Taxonomy" id="99594"/>
    <lineage>
        <taxon>Bacteria</taxon>
        <taxon>Bacillati</taxon>
        <taxon>Bacillota</taxon>
        <taxon>Tissierellia</taxon>
        <taxon>Tissierellales</taxon>
        <taxon>Thermohalobacteraceae</taxon>
        <taxon>Thermohalobacter</taxon>
    </lineage>
</organism>
<dbReference type="InterPro" id="IPR003135">
    <property type="entry name" value="ATP-grasp_carboxylate-amine"/>
</dbReference>
<dbReference type="EC" id="6.3.4.18" evidence="6 7"/>
<keyword evidence="1 6" id="KW-0547">Nucleotide-binding</keyword>
<feature type="binding site" evidence="6">
    <location>
        <begin position="260"/>
        <end position="261"/>
    </location>
    <ligand>
        <name>ATP</name>
        <dbReference type="ChEBI" id="CHEBI:30616"/>
    </ligand>
</feature>
<dbReference type="GO" id="GO:0004638">
    <property type="term" value="F:phosphoribosylaminoimidazole carboxylase activity"/>
    <property type="evidence" value="ECO:0007669"/>
    <property type="project" value="InterPro"/>
</dbReference>
<feature type="domain" description="ATP-grasp" evidence="8">
    <location>
        <begin position="109"/>
        <end position="290"/>
    </location>
</feature>
<dbReference type="SUPFAM" id="SSF51246">
    <property type="entry name" value="Rudiment single hybrid motif"/>
    <property type="match status" value="1"/>
</dbReference>
<comment type="caution">
    <text evidence="9">The sequence shown here is derived from an EMBL/GenBank/DDBJ whole genome shotgun (WGS) entry which is preliminary data.</text>
</comment>
<feature type="binding site" evidence="6">
    <location>
        <position position="105"/>
    </location>
    <ligand>
        <name>ATP</name>
        <dbReference type="ChEBI" id="CHEBI:30616"/>
    </ligand>
</feature>